<sequence>MNADYWIEQLGMEPHPEGGFYKRTFESNEMIVTESHSEQRRLYTSIYFLLRSEDISHFHRLKSDELWYFHGGSALSVHIIDESGRYRVEKLGLDIANGEKPQVLVAKGSIFGSTIEREDAYSLVGCMVAPGFDFADFELFTQNDLLAQFPAHEGIIRKLAYNKLPE</sequence>
<organism evidence="2 3">
    <name type="scientific">Planococcus liqunii</name>
    <dbReference type="NCBI Taxonomy" id="3058394"/>
    <lineage>
        <taxon>Bacteria</taxon>
        <taxon>Bacillati</taxon>
        <taxon>Bacillota</taxon>
        <taxon>Bacilli</taxon>
        <taxon>Bacillales</taxon>
        <taxon>Caryophanaceae</taxon>
        <taxon>Planococcus</taxon>
    </lineage>
</organism>
<dbReference type="InterPro" id="IPR014710">
    <property type="entry name" value="RmlC-like_jellyroll"/>
</dbReference>
<dbReference type="RefSeq" id="WP_301725153.1">
    <property type="nucleotide sequence ID" value="NZ_JAUJWW010000001.1"/>
</dbReference>
<dbReference type="InterPro" id="IPR009327">
    <property type="entry name" value="Cupin_DUF985"/>
</dbReference>
<dbReference type="Gene3D" id="2.60.120.10">
    <property type="entry name" value="Jelly Rolls"/>
    <property type="match status" value="1"/>
</dbReference>
<evidence type="ECO:0000313" key="3">
    <source>
        <dbReference type="Proteomes" id="UP001172054"/>
    </source>
</evidence>
<feature type="domain" description="DUF985" evidence="1">
    <location>
        <begin position="5"/>
        <end position="140"/>
    </location>
</feature>
<dbReference type="PANTHER" id="PTHR33387">
    <property type="entry name" value="RMLC-LIKE JELLY ROLL FOLD PROTEIN"/>
    <property type="match status" value="1"/>
</dbReference>
<evidence type="ECO:0000313" key="2">
    <source>
        <dbReference type="EMBL" id="MDN7225765.1"/>
    </source>
</evidence>
<keyword evidence="3" id="KW-1185">Reference proteome</keyword>
<dbReference type="PANTHER" id="PTHR33387:SF3">
    <property type="entry name" value="DUF985 DOMAIN-CONTAINING PROTEIN"/>
    <property type="match status" value="1"/>
</dbReference>
<dbReference type="CDD" id="cd06121">
    <property type="entry name" value="cupin_YML079wp"/>
    <property type="match status" value="1"/>
</dbReference>
<dbReference type="EMBL" id="JAUJWW010000001">
    <property type="protein sequence ID" value="MDN7225765.1"/>
    <property type="molecule type" value="Genomic_DNA"/>
</dbReference>
<reference evidence="2 3" key="1">
    <citation type="submission" date="2023-06" db="EMBL/GenBank/DDBJ databases">
        <title>Novel species in genus Planococcus.</title>
        <authorList>
            <person name="Ning S."/>
        </authorList>
    </citation>
    <scope>NUCLEOTIDE SEQUENCE [LARGE SCALE GENOMIC DNA]</scope>
    <source>
        <strain evidence="2 3">N064</strain>
    </source>
</reference>
<proteinExistence type="predicted"/>
<dbReference type="InterPro" id="IPR011051">
    <property type="entry name" value="RmlC_Cupin_sf"/>
</dbReference>
<comment type="caution">
    <text evidence="2">The sequence shown here is derived from an EMBL/GenBank/DDBJ whole genome shotgun (WGS) entry which is preliminary data.</text>
</comment>
<gene>
    <name evidence="2" type="ORF">QWY15_00540</name>
</gene>
<accession>A0ABT8MLL0</accession>
<dbReference type="Proteomes" id="UP001172054">
    <property type="component" value="Unassembled WGS sequence"/>
</dbReference>
<evidence type="ECO:0000259" key="1">
    <source>
        <dbReference type="Pfam" id="PF06172"/>
    </source>
</evidence>
<protein>
    <submittedName>
        <fullName evidence="2">Cupin domain-containing protein</fullName>
    </submittedName>
</protein>
<dbReference type="InterPro" id="IPR039935">
    <property type="entry name" value="YML079W-like"/>
</dbReference>
<name>A0ABT8MLL0_9BACL</name>
<dbReference type="Pfam" id="PF06172">
    <property type="entry name" value="Cupin_5"/>
    <property type="match status" value="1"/>
</dbReference>
<dbReference type="SUPFAM" id="SSF51182">
    <property type="entry name" value="RmlC-like cupins"/>
    <property type="match status" value="1"/>
</dbReference>